<proteinExistence type="predicted"/>
<keyword evidence="1" id="KW-1185">Reference proteome</keyword>
<evidence type="ECO:0000313" key="1">
    <source>
        <dbReference type="Proteomes" id="UP000036681"/>
    </source>
</evidence>
<name>A0A9J2PU42_ASCLU</name>
<sequence length="239" mass="27419">MFCRGIDIDFHIFFHRQLSINRFVRHTPTSFASTNNTVVVFGEGIDIDFHIFFQRQLSISRFVRHTPTSFASTNNTVVVFGEVQLLHTVLLQSPLMDSPRDESASMIAASRKGNAGLDRHATYDAKPLSSNNIIRLLIIFFCSTTITSYPCNNRKKSMSIGSYQIEQIKAIMAFAAETRSSDIFFRIHPSILVWKNLFTNEQRFGHISINCCGYTYFIFHFNGASEKYTTIKWTIFLKN</sequence>
<dbReference type="Proteomes" id="UP000036681">
    <property type="component" value="Unplaced"/>
</dbReference>
<protein>
    <submittedName>
        <fullName evidence="2">Uncharacterized protein</fullName>
    </submittedName>
</protein>
<accession>A0A9J2PU42</accession>
<reference evidence="2" key="1">
    <citation type="submission" date="2023-03" db="UniProtKB">
        <authorList>
            <consortium name="WormBaseParasite"/>
        </authorList>
    </citation>
    <scope>IDENTIFICATION</scope>
</reference>
<organism evidence="1 2">
    <name type="scientific">Ascaris lumbricoides</name>
    <name type="common">Giant roundworm</name>
    <dbReference type="NCBI Taxonomy" id="6252"/>
    <lineage>
        <taxon>Eukaryota</taxon>
        <taxon>Metazoa</taxon>
        <taxon>Ecdysozoa</taxon>
        <taxon>Nematoda</taxon>
        <taxon>Chromadorea</taxon>
        <taxon>Rhabditida</taxon>
        <taxon>Spirurina</taxon>
        <taxon>Ascaridomorpha</taxon>
        <taxon>Ascaridoidea</taxon>
        <taxon>Ascarididae</taxon>
        <taxon>Ascaris</taxon>
    </lineage>
</organism>
<evidence type="ECO:0000313" key="2">
    <source>
        <dbReference type="WBParaSite" id="ALUE_0001282901-mRNA-1"/>
    </source>
</evidence>
<dbReference type="WBParaSite" id="ALUE_0001282901-mRNA-1">
    <property type="protein sequence ID" value="ALUE_0001282901-mRNA-1"/>
    <property type="gene ID" value="ALUE_0001282901"/>
</dbReference>
<dbReference type="AlphaFoldDB" id="A0A9J2PU42"/>